<proteinExistence type="predicted"/>
<gene>
    <name evidence="1" type="ordered locus">BcerKBAB4_5350</name>
</gene>
<accession>A9VVM9</accession>
<name>A9VVM9_BACMK</name>
<dbReference type="HOGENOM" id="CLU_2271860_0_0_9"/>
<reference evidence="1 2" key="1">
    <citation type="journal article" date="2008" name="Chem. Biol. Interact.">
        <title>Extending the Bacillus cereus group genomics to putative food-borne pathogens of different toxicity.</title>
        <authorList>
            <person name="Lapidus A."/>
            <person name="Goltsman E."/>
            <person name="Auger S."/>
            <person name="Galleron N."/>
            <person name="Segurens B."/>
            <person name="Dossat C."/>
            <person name="Land M.L."/>
            <person name="Broussolle V."/>
            <person name="Brillard J."/>
            <person name="Guinebretiere M.H."/>
            <person name="Sanchis V."/>
            <person name="Nguen-The C."/>
            <person name="Lereclus D."/>
            <person name="Richardson P."/>
            <person name="Wincker P."/>
            <person name="Weissenbach J."/>
            <person name="Ehrlich S.D."/>
            <person name="Sorokin A."/>
        </authorList>
    </citation>
    <scope>NUCLEOTIDE SEQUENCE [LARGE SCALE GENOMIC DNA]</scope>
    <source>
        <strain evidence="2">KBAB4</strain>
        <plasmid evidence="1 2">pBWB403</plasmid>
    </source>
</reference>
<evidence type="ECO:0000313" key="2">
    <source>
        <dbReference type="Proteomes" id="UP000002154"/>
    </source>
</evidence>
<protein>
    <submittedName>
        <fullName evidence="1">Uncharacterized protein</fullName>
    </submittedName>
</protein>
<organism evidence="1 2">
    <name type="scientific">Bacillus mycoides (strain KBAB4)</name>
    <name type="common">Bacillus weihenstephanensis</name>
    <dbReference type="NCBI Taxonomy" id="315730"/>
    <lineage>
        <taxon>Bacteria</taxon>
        <taxon>Bacillati</taxon>
        <taxon>Bacillota</taxon>
        <taxon>Bacilli</taxon>
        <taxon>Bacillales</taxon>
        <taxon>Bacillaceae</taxon>
        <taxon>Bacillus</taxon>
        <taxon>Bacillus cereus group</taxon>
    </lineage>
</organism>
<dbReference type="EMBL" id="CP000906">
    <property type="protein sequence ID" value="ABY46844.1"/>
    <property type="molecule type" value="Genomic_DNA"/>
</dbReference>
<geneLocation type="plasmid" evidence="1 2">
    <name>pBWB403</name>
</geneLocation>
<evidence type="ECO:0000313" key="1">
    <source>
        <dbReference type="EMBL" id="ABY46844.1"/>
    </source>
</evidence>
<dbReference type="KEGG" id="bwe:BcerKBAB4_5350"/>
<dbReference type="AlphaFoldDB" id="A9VVM9"/>
<sequence>MMATVEGLAKPTNLRVGDFVAILWTGRKDYELYLVQESAEMGARVDDVFLACVNGSNYAFKSKGRTLHGLLKAIADHSTIEHYVVLAQAEWEMVIRRKAVAK</sequence>
<dbReference type="Proteomes" id="UP000002154">
    <property type="component" value="Plasmid pBWB403"/>
</dbReference>
<keyword evidence="1" id="KW-0614">Plasmid</keyword>